<evidence type="ECO:0000259" key="1">
    <source>
        <dbReference type="Pfam" id="PF00561"/>
    </source>
</evidence>
<organism evidence="3 4">
    <name type="scientific">Phytohabitans flavus</name>
    <dbReference type="NCBI Taxonomy" id="1076124"/>
    <lineage>
        <taxon>Bacteria</taxon>
        <taxon>Bacillati</taxon>
        <taxon>Actinomycetota</taxon>
        <taxon>Actinomycetes</taxon>
        <taxon>Micromonosporales</taxon>
        <taxon>Micromonosporaceae</taxon>
    </lineage>
</organism>
<dbReference type="InterPro" id="IPR029058">
    <property type="entry name" value="AB_hydrolase_fold"/>
</dbReference>
<evidence type="ECO:0000313" key="3">
    <source>
        <dbReference type="EMBL" id="BCB74803.1"/>
    </source>
</evidence>
<dbReference type="InterPro" id="IPR050471">
    <property type="entry name" value="AB_hydrolase"/>
</dbReference>
<dbReference type="InterPro" id="IPR000073">
    <property type="entry name" value="AB_hydrolase_1"/>
</dbReference>
<dbReference type="GO" id="GO:0016787">
    <property type="term" value="F:hydrolase activity"/>
    <property type="evidence" value="ECO:0007669"/>
    <property type="project" value="UniProtKB-KW"/>
</dbReference>
<dbReference type="PANTHER" id="PTHR43433:SF1">
    <property type="entry name" value="BLL5160 PROTEIN"/>
    <property type="match status" value="1"/>
</dbReference>
<keyword evidence="3" id="KW-0378">Hydrolase</keyword>
<dbReference type="SUPFAM" id="SSF53474">
    <property type="entry name" value="alpha/beta-Hydrolases"/>
    <property type="match status" value="1"/>
</dbReference>
<evidence type="ECO:0000259" key="2">
    <source>
        <dbReference type="Pfam" id="PF08386"/>
    </source>
</evidence>
<dbReference type="InterPro" id="IPR013595">
    <property type="entry name" value="Pept_S33_TAP-like_C"/>
</dbReference>
<proteinExistence type="predicted"/>
<reference evidence="3 4" key="2">
    <citation type="submission" date="2020-03" db="EMBL/GenBank/DDBJ databases">
        <authorList>
            <person name="Ichikawa N."/>
            <person name="Kimura A."/>
            <person name="Kitahashi Y."/>
            <person name="Uohara A."/>
        </authorList>
    </citation>
    <scope>NUCLEOTIDE SEQUENCE [LARGE SCALE GENOMIC DNA]</scope>
    <source>
        <strain evidence="3 4">NBRC 107702</strain>
    </source>
</reference>
<dbReference type="Proteomes" id="UP000502508">
    <property type="component" value="Chromosome"/>
</dbReference>
<reference evidence="3 4" key="1">
    <citation type="submission" date="2020-03" db="EMBL/GenBank/DDBJ databases">
        <title>Whole genome shotgun sequence of Phytohabitans flavus NBRC 107702.</title>
        <authorList>
            <person name="Komaki H."/>
            <person name="Tamura T."/>
        </authorList>
    </citation>
    <scope>NUCLEOTIDE SEQUENCE [LARGE SCALE GENOMIC DNA]</scope>
    <source>
        <strain evidence="3 4">NBRC 107702</strain>
    </source>
</reference>
<dbReference type="Pfam" id="PF00561">
    <property type="entry name" value="Abhydrolase_1"/>
    <property type="match status" value="1"/>
</dbReference>
<keyword evidence="4" id="KW-1185">Reference proteome</keyword>
<dbReference type="RefSeq" id="WP_173034313.1">
    <property type="nucleotide sequence ID" value="NZ_AP022870.1"/>
</dbReference>
<dbReference type="PRINTS" id="PR00111">
    <property type="entry name" value="ABHYDROLASE"/>
</dbReference>
<gene>
    <name evidence="3" type="ORF">Pflav_012130</name>
</gene>
<feature type="domain" description="AB hydrolase-1" evidence="1">
    <location>
        <begin position="21"/>
        <end position="121"/>
    </location>
</feature>
<accession>A0A6F8XLW9</accession>
<evidence type="ECO:0000313" key="4">
    <source>
        <dbReference type="Proteomes" id="UP000502508"/>
    </source>
</evidence>
<dbReference type="AlphaFoldDB" id="A0A6F8XLW9"/>
<sequence>MPYAAIDGQAIYYTDTGGSGPVLILAHGFLMDHEMFAPVTAQLRAAARVVVWDQRGFGRTRFDGRPFTFWDSARDCLALLDHLGVERAVVGGMSQGGFVALRVALTAPHRVRGLVLLDTEAGAFTAEERAENDEMCRRWLESGPVDELAGPVAAHIIDDPVRHPYWIGKWRRRPKELFAEPYRALATREDVTGRLTEIGCPALVVHGTGDVAIPLERARLLAAGLPGAADVVQVAGAHAAALTNPLPVASAIRAFLTRLER</sequence>
<dbReference type="PANTHER" id="PTHR43433">
    <property type="entry name" value="HYDROLASE, ALPHA/BETA FOLD FAMILY PROTEIN"/>
    <property type="match status" value="1"/>
</dbReference>
<feature type="domain" description="Peptidase S33 tripeptidyl aminopeptidase-like C-terminal" evidence="2">
    <location>
        <begin position="200"/>
        <end position="258"/>
    </location>
</feature>
<dbReference type="Pfam" id="PF08386">
    <property type="entry name" value="Abhydrolase_4"/>
    <property type="match status" value="1"/>
</dbReference>
<dbReference type="KEGG" id="pfla:Pflav_012130"/>
<protein>
    <submittedName>
        <fullName evidence="3">Alpha/beta hydrolase</fullName>
    </submittedName>
</protein>
<name>A0A6F8XLW9_9ACTN</name>
<dbReference type="Gene3D" id="3.40.50.1820">
    <property type="entry name" value="alpha/beta hydrolase"/>
    <property type="match status" value="1"/>
</dbReference>
<dbReference type="EMBL" id="AP022870">
    <property type="protein sequence ID" value="BCB74803.1"/>
    <property type="molecule type" value="Genomic_DNA"/>
</dbReference>